<gene>
    <name evidence="4" type="ORF">MF672_020525</name>
</gene>
<keyword evidence="1 2" id="KW-0238">DNA-binding</keyword>
<dbReference type="Pfam" id="PF00486">
    <property type="entry name" value="Trans_reg_C"/>
    <property type="match status" value="1"/>
</dbReference>
<feature type="DNA-binding region" description="OmpR/PhoB-type" evidence="2">
    <location>
        <begin position="69"/>
        <end position="164"/>
    </location>
</feature>
<feature type="domain" description="OmpR/PhoB-type" evidence="3">
    <location>
        <begin position="69"/>
        <end position="164"/>
    </location>
</feature>
<accession>A0ABT0FW65</accession>
<keyword evidence="5" id="KW-1185">Reference proteome</keyword>
<dbReference type="InterPro" id="IPR036388">
    <property type="entry name" value="WH-like_DNA-bd_sf"/>
</dbReference>
<dbReference type="InterPro" id="IPR016032">
    <property type="entry name" value="Sig_transdc_resp-reg_C-effctor"/>
</dbReference>
<dbReference type="SUPFAM" id="SSF46894">
    <property type="entry name" value="C-terminal effector domain of the bipartite response regulators"/>
    <property type="match status" value="1"/>
</dbReference>
<dbReference type="SMART" id="SM00862">
    <property type="entry name" value="Trans_reg_C"/>
    <property type="match status" value="1"/>
</dbReference>
<sequence length="168" mass="18951">MSRDSAEVRFVRWPAQAELRNRCRSEGIPCLLVVEGGARPPVCSDPREDWVRAPISRPDLEARVAALRQRVHDRRNPVLDATGTLLFDARSVTVSSTHTELMALFVERFCEVVYREELMERLAACGPPPTRNALDLHIMRLRRRVGTVGLAIRTVWGLGYLLEPSHAA</sequence>
<evidence type="ECO:0000256" key="2">
    <source>
        <dbReference type="PROSITE-ProRule" id="PRU01091"/>
    </source>
</evidence>
<dbReference type="PROSITE" id="PS51755">
    <property type="entry name" value="OMPR_PHOB"/>
    <property type="match status" value="1"/>
</dbReference>
<evidence type="ECO:0000259" key="3">
    <source>
        <dbReference type="PROSITE" id="PS51755"/>
    </source>
</evidence>
<dbReference type="EMBL" id="JAKRKC020000001">
    <property type="protein sequence ID" value="MCK2216166.1"/>
    <property type="molecule type" value="Genomic_DNA"/>
</dbReference>
<evidence type="ECO:0000256" key="1">
    <source>
        <dbReference type="ARBA" id="ARBA00023125"/>
    </source>
</evidence>
<evidence type="ECO:0000313" key="5">
    <source>
        <dbReference type="Proteomes" id="UP001317259"/>
    </source>
</evidence>
<protein>
    <submittedName>
        <fullName evidence="4">Winged helix-turn-helix domain-containing protein</fullName>
    </submittedName>
</protein>
<evidence type="ECO:0000313" key="4">
    <source>
        <dbReference type="EMBL" id="MCK2216166.1"/>
    </source>
</evidence>
<dbReference type="Gene3D" id="1.10.10.10">
    <property type="entry name" value="Winged helix-like DNA-binding domain superfamily/Winged helix DNA-binding domain"/>
    <property type="match status" value="1"/>
</dbReference>
<reference evidence="4 5" key="1">
    <citation type="submission" date="2022-04" db="EMBL/GenBank/DDBJ databases">
        <title>Genome draft of Actinomadura sp. ATCC 31491.</title>
        <authorList>
            <person name="Shi X."/>
            <person name="Du Y."/>
        </authorList>
    </citation>
    <scope>NUCLEOTIDE SEQUENCE [LARGE SCALE GENOMIC DNA]</scope>
    <source>
        <strain evidence="4 5">ATCC 31491</strain>
    </source>
</reference>
<organism evidence="4 5">
    <name type="scientific">Actinomadura luzonensis</name>
    <dbReference type="NCBI Taxonomy" id="2805427"/>
    <lineage>
        <taxon>Bacteria</taxon>
        <taxon>Bacillati</taxon>
        <taxon>Actinomycetota</taxon>
        <taxon>Actinomycetes</taxon>
        <taxon>Streptosporangiales</taxon>
        <taxon>Thermomonosporaceae</taxon>
        <taxon>Actinomadura</taxon>
    </lineage>
</organism>
<comment type="caution">
    <text evidence="4">The sequence shown here is derived from an EMBL/GenBank/DDBJ whole genome shotgun (WGS) entry which is preliminary data.</text>
</comment>
<proteinExistence type="predicted"/>
<dbReference type="Proteomes" id="UP001317259">
    <property type="component" value="Unassembled WGS sequence"/>
</dbReference>
<name>A0ABT0FW65_9ACTN</name>
<dbReference type="InterPro" id="IPR001867">
    <property type="entry name" value="OmpR/PhoB-type_DNA-bd"/>
</dbReference>
<dbReference type="RefSeq" id="WP_242378363.1">
    <property type="nucleotide sequence ID" value="NZ_JAKRKC020000001.1"/>
</dbReference>
<dbReference type="CDD" id="cd00383">
    <property type="entry name" value="trans_reg_C"/>
    <property type="match status" value="1"/>
</dbReference>